<dbReference type="InterPro" id="IPR024787">
    <property type="entry name" value="EcsC"/>
</dbReference>
<reference evidence="1 2" key="1">
    <citation type="submission" date="2019-08" db="EMBL/GenBank/DDBJ databases">
        <authorList>
            <person name="Peeters C."/>
        </authorList>
    </citation>
    <scope>NUCLEOTIDE SEQUENCE [LARGE SCALE GENOMIC DNA]</scope>
    <source>
        <strain evidence="1 2">LMG 31107</strain>
    </source>
</reference>
<proteinExistence type="predicted"/>
<evidence type="ECO:0000313" key="1">
    <source>
        <dbReference type="EMBL" id="VVE14502.1"/>
    </source>
</evidence>
<dbReference type="EMBL" id="CABPRY010000006">
    <property type="protein sequence ID" value="VVE14502.1"/>
    <property type="molecule type" value="Genomic_DNA"/>
</dbReference>
<sequence length="266" mass="28217">MQFSDEDLAELLLARNLLENPGFAARIASAVGKPIDMAFGRLPESWQLIVADASKAAMFKAADAAVFTMKDVPGQAASNRWHLAGVTTTGAVGGFFGLAGLPLELPVSTTIMLRSIADVARSYGEVVSEYETKLACLTVFALGGTSKSDDAAESGYFAIRAGLARAVQEAIKYMAAGAGRKSTPALIQLIERIAERFAISVSEKTMAQLIPAIGALGGAAINAGFMSHFQDMAKGHFIVRKLERRYGPRAVRSVYESLADRVKASP</sequence>
<gene>
    <name evidence="1" type="ORF">PCE31107_02817</name>
</gene>
<accession>A0A5E4VQA4</accession>
<dbReference type="PANTHER" id="PTHR41260:SF1">
    <property type="entry name" value="PROTEIN ECSC"/>
    <property type="match status" value="1"/>
</dbReference>
<dbReference type="RefSeq" id="WP_150609197.1">
    <property type="nucleotide sequence ID" value="NZ_CABPRY010000006.1"/>
</dbReference>
<evidence type="ECO:0008006" key="3">
    <source>
        <dbReference type="Google" id="ProtNLM"/>
    </source>
</evidence>
<name>A0A5E4VQA4_9BURK</name>
<evidence type="ECO:0000313" key="2">
    <source>
        <dbReference type="Proteomes" id="UP000396788"/>
    </source>
</evidence>
<protein>
    <recommendedName>
        <fullName evidence="3">Peptidase</fullName>
    </recommendedName>
</protein>
<dbReference type="PANTHER" id="PTHR41260">
    <property type="entry name" value="PROTEIN ECSC"/>
    <property type="match status" value="1"/>
</dbReference>
<dbReference type="Pfam" id="PF12787">
    <property type="entry name" value="EcsC"/>
    <property type="match status" value="1"/>
</dbReference>
<dbReference type="Proteomes" id="UP000396788">
    <property type="component" value="Unassembled WGS sequence"/>
</dbReference>
<organism evidence="1 2">
    <name type="scientific">Pandoraea cepalis</name>
    <dbReference type="NCBI Taxonomy" id="2508294"/>
    <lineage>
        <taxon>Bacteria</taxon>
        <taxon>Pseudomonadati</taxon>
        <taxon>Pseudomonadota</taxon>
        <taxon>Betaproteobacteria</taxon>
        <taxon>Burkholderiales</taxon>
        <taxon>Burkholderiaceae</taxon>
        <taxon>Pandoraea</taxon>
    </lineage>
</organism>
<dbReference type="AlphaFoldDB" id="A0A5E4VQA4"/>